<feature type="repeat" description="ANK" evidence="3">
    <location>
        <begin position="723"/>
        <end position="755"/>
    </location>
</feature>
<dbReference type="Pfam" id="PF13637">
    <property type="entry name" value="Ank_4"/>
    <property type="match status" value="1"/>
</dbReference>
<gene>
    <name evidence="5" type="ORF">PMG11_03127</name>
</gene>
<evidence type="ECO:0000256" key="3">
    <source>
        <dbReference type="PROSITE-ProRule" id="PRU00023"/>
    </source>
</evidence>
<feature type="repeat" description="ANK" evidence="3">
    <location>
        <begin position="491"/>
        <end position="523"/>
    </location>
</feature>
<organism evidence="5 6">
    <name type="scientific">Penicillium brasilianum</name>
    <dbReference type="NCBI Taxonomy" id="104259"/>
    <lineage>
        <taxon>Eukaryota</taxon>
        <taxon>Fungi</taxon>
        <taxon>Dikarya</taxon>
        <taxon>Ascomycota</taxon>
        <taxon>Pezizomycotina</taxon>
        <taxon>Eurotiomycetes</taxon>
        <taxon>Eurotiomycetidae</taxon>
        <taxon>Eurotiales</taxon>
        <taxon>Aspergillaceae</taxon>
        <taxon>Penicillium</taxon>
    </lineage>
</organism>
<dbReference type="AlphaFoldDB" id="A0A0F7V921"/>
<evidence type="ECO:0000256" key="2">
    <source>
        <dbReference type="ARBA" id="ARBA00023043"/>
    </source>
</evidence>
<feature type="repeat" description="ANK" evidence="3">
    <location>
        <begin position="689"/>
        <end position="721"/>
    </location>
</feature>
<dbReference type="InterPro" id="IPR036770">
    <property type="entry name" value="Ankyrin_rpt-contain_sf"/>
</dbReference>
<dbReference type="GO" id="GO:0005737">
    <property type="term" value="C:cytoplasm"/>
    <property type="evidence" value="ECO:0007669"/>
    <property type="project" value="TreeGrafter"/>
</dbReference>
<evidence type="ECO:0000256" key="4">
    <source>
        <dbReference type="SAM" id="MobiDB-lite"/>
    </source>
</evidence>
<feature type="repeat" description="ANK" evidence="3">
    <location>
        <begin position="756"/>
        <end position="788"/>
    </location>
</feature>
<evidence type="ECO:0000256" key="1">
    <source>
        <dbReference type="ARBA" id="ARBA00022737"/>
    </source>
</evidence>
<feature type="compositionally biased region" description="Polar residues" evidence="4">
    <location>
        <begin position="264"/>
        <end position="275"/>
    </location>
</feature>
<keyword evidence="6" id="KW-1185">Reference proteome</keyword>
<name>A0A0F7V921_PENBI</name>
<feature type="region of interest" description="Disordered" evidence="4">
    <location>
        <begin position="291"/>
        <end position="310"/>
    </location>
</feature>
<dbReference type="PROSITE" id="PS50088">
    <property type="entry name" value="ANK_REPEAT"/>
    <property type="match status" value="10"/>
</dbReference>
<keyword evidence="1" id="KW-0677">Repeat</keyword>
<feature type="repeat" description="ANK" evidence="3">
    <location>
        <begin position="590"/>
        <end position="622"/>
    </location>
</feature>
<dbReference type="PRINTS" id="PR01415">
    <property type="entry name" value="ANKYRIN"/>
</dbReference>
<dbReference type="Pfam" id="PF12796">
    <property type="entry name" value="Ank_2"/>
    <property type="match status" value="4"/>
</dbReference>
<feature type="repeat" description="ANK" evidence="3">
    <location>
        <begin position="656"/>
        <end position="688"/>
    </location>
</feature>
<dbReference type="STRING" id="104259.A0A0F7V921"/>
<proteinExistence type="predicted"/>
<evidence type="ECO:0000313" key="5">
    <source>
        <dbReference type="EMBL" id="CEO58398.1"/>
    </source>
</evidence>
<dbReference type="InterPro" id="IPR002110">
    <property type="entry name" value="Ankyrin_rpt"/>
</dbReference>
<dbReference type="PANTHER" id="PTHR24198:SF165">
    <property type="entry name" value="ANKYRIN REPEAT-CONTAINING PROTEIN-RELATED"/>
    <property type="match status" value="1"/>
</dbReference>
<feature type="repeat" description="ANK" evidence="3">
    <location>
        <begin position="458"/>
        <end position="479"/>
    </location>
</feature>
<feature type="compositionally biased region" description="Polar residues" evidence="4">
    <location>
        <begin position="300"/>
        <end position="310"/>
    </location>
</feature>
<dbReference type="OrthoDB" id="194358at2759"/>
<evidence type="ECO:0000313" key="6">
    <source>
        <dbReference type="Proteomes" id="UP000042958"/>
    </source>
</evidence>
<dbReference type="PROSITE" id="PS50297">
    <property type="entry name" value="ANK_REP_REGION"/>
    <property type="match status" value="9"/>
</dbReference>
<feature type="region of interest" description="Disordered" evidence="4">
    <location>
        <begin position="234"/>
        <end position="275"/>
    </location>
</feature>
<feature type="compositionally biased region" description="Low complexity" evidence="4">
    <location>
        <begin position="239"/>
        <end position="256"/>
    </location>
</feature>
<feature type="repeat" description="ANK" evidence="3">
    <location>
        <begin position="557"/>
        <end position="589"/>
    </location>
</feature>
<dbReference type="PANTHER" id="PTHR24198">
    <property type="entry name" value="ANKYRIN REPEAT AND PROTEIN KINASE DOMAIN-CONTAINING PROTEIN"/>
    <property type="match status" value="1"/>
</dbReference>
<dbReference type="SUPFAM" id="SSF48403">
    <property type="entry name" value="Ankyrin repeat"/>
    <property type="match status" value="1"/>
</dbReference>
<sequence length="789" mass="86361">MDPVTAFGLFSGAIQVLQAIASTVGGLRQLTGKLREADFTIQSLIQELACIRTALTSLKEWLRIHRNGNGRDGTKFDELDQDLAVAMDGCRVIMEVLSYEVFELVQSAEESGAINFKTRMKIVWNEDTMRGHQEKLRAQVQALQLLLQVCQCHSSTEQVRLLRRATTRQIIGKVADDTATLRTGRLSRSATDADAISQSSSRRAFSDRIFDFDATIMDSPVYQRALQQWTTPSLPLETQQSQSQSSQPSISVTQSSFTDEGYSSYHSGGHNNAALSPDMAQQQESFLALPKTPSAPLHSRSVSHTQVPLRQNVGSIRRIVSDSKTLTRGQSSGSKLERFSSFFGRINTTSRRSLRVSTVSSQQSPISPNTQGRHRLRPNFHTSIDLTKDGASVSPLIKAAQSGSRDEAERLIERGFNIEERHDRSGRNALLVASHCGKESVVDLLIQCGAQLSVTDGSGETALHLAASRGHWEVMELLLMDPSLIEIPNLKGRTALRVAADCGQPDSVQVLLMHHAQVNARAENQMTALHAAAKRGDGEIVQLLVAHGADVEAKDGTMMTALHYACEEGHIDAIRILLDNRANIEAQGRDRKTPLISAAEAGRAQAVDFLLKRKASSRSTDDNEMTALHWAAYNGHEQTVRTLSEKKGLLEMVNSVGRTALHLAVVQSHFAVVEFLQRKGVPLETRCKNGLTALHYACMADSFEITRLLLLTGADVEASESQHQARPLHIVAARGSIFLLDLLCEKGASLDARNGVGDRPLGVASRYGHVEVVQKLLDRGSPLSLKFGT</sequence>
<feature type="region of interest" description="Disordered" evidence="4">
    <location>
        <begin position="357"/>
        <end position="376"/>
    </location>
</feature>
<dbReference type="EMBL" id="CDHK01000003">
    <property type="protein sequence ID" value="CEO58398.1"/>
    <property type="molecule type" value="Genomic_DNA"/>
</dbReference>
<keyword evidence="2 3" id="KW-0040">ANK repeat</keyword>
<reference evidence="6" key="1">
    <citation type="journal article" date="2015" name="Genome Announc.">
        <title>Draft genome sequence of the fungus Penicillium brasilianum MG11.</title>
        <authorList>
            <person name="Horn F."/>
            <person name="Linde J."/>
            <person name="Mattern D.J."/>
            <person name="Walther G."/>
            <person name="Guthke R."/>
            <person name="Brakhage A.A."/>
            <person name="Valiante V."/>
        </authorList>
    </citation>
    <scope>NUCLEOTIDE SEQUENCE [LARGE SCALE GENOMIC DNA]</scope>
    <source>
        <strain evidence="6">MG11</strain>
    </source>
</reference>
<feature type="repeat" description="ANK" evidence="3">
    <location>
        <begin position="524"/>
        <end position="556"/>
    </location>
</feature>
<dbReference type="SMART" id="SM00248">
    <property type="entry name" value="ANK"/>
    <property type="match status" value="12"/>
</dbReference>
<dbReference type="Gene3D" id="1.25.40.20">
    <property type="entry name" value="Ankyrin repeat-containing domain"/>
    <property type="match status" value="3"/>
</dbReference>
<protein>
    <submittedName>
        <fullName evidence="5">Uncharacterized protein</fullName>
    </submittedName>
</protein>
<accession>A0A0F7V921</accession>
<dbReference type="Proteomes" id="UP000042958">
    <property type="component" value="Unassembled WGS sequence"/>
</dbReference>
<feature type="repeat" description="ANK" evidence="3">
    <location>
        <begin position="425"/>
        <end position="457"/>
    </location>
</feature>